<dbReference type="Gene3D" id="3.30.479.20">
    <property type="entry name" value="Elongation factor Ts, dimerisation domain"/>
    <property type="match status" value="1"/>
</dbReference>
<dbReference type="InterPro" id="IPR009060">
    <property type="entry name" value="UBA-like_sf"/>
</dbReference>
<dbReference type="FunFam" id="1.10.8.10:FF:000001">
    <property type="entry name" value="Elongation factor Ts"/>
    <property type="match status" value="1"/>
</dbReference>
<dbReference type="EMBL" id="LR877145">
    <property type="protein sequence ID" value="CAD2213370.1"/>
    <property type="molecule type" value="Genomic_DNA"/>
</dbReference>
<evidence type="ECO:0000259" key="6">
    <source>
        <dbReference type="Pfam" id="PF00889"/>
    </source>
</evidence>
<keyword evidence="4 5" id="KW-0496">Mitochondrion</keyword>
<dbReference type="GO" id="GO:0005739">
    <property type="term" value="C:mitochondrion"/>
    <property type="evidence" value="ECO:0007669"/>
    <property type="project" value="UniProtKB-SubCell"/>
</dbReference>
<dbReference type="SUPFAM" id="SSF54713">
    <property type="entry name" value="Elongation factor Ts (EF-Ts), dimerisation domain"/>
    <property type="match status" value="1"/>
</dbReference>
<dbReference type="Gene3D" id="1.10.8.10">
    <property type="entry name" value="DNA helicase RuvA subunit, C-terminal domain"/>
    <property type="match status" value="1"/>
</dbReference>
<dbReference type="Pfam" id="PF00889">
    <property type="entry name" value="EF_TS"/>
    <property type="match status" value="1"/>
</dbReference>
<comment type="subcellular location">
    <subcellularLocation>
        <location evidence="5">Mitochondrion</location>
    </subcellularLocation>
</comment>
<evidence type="ECO:0000256" key="3">
    <source>
        <dbReference type="ARBA" id="ARBA00022917"/>
    </source>
</evidence>
<evidence type="ECO:0000256" key="1">
    <source>
        <dbReference type="ARBA" id="ARBA00005532"/>
    </source>
</evidence>
<dbReference type="InterPro" id="IPR001816">
    <property type="entry name" value="Transl_elong_EFTs/EF1B"/>
</dbReference>
<sequence length="279" mass="30282">MFRRTALFLELPTDRKAFMELVKVLRFRTEAPITDCTSALKEANGDLDAAAGILQKKGAARAMKKGDRATNHGFVVSCVSHNPAHGAAILTVSSETDFAARNEHFQKMCVTLRQKLLDQLESTKGKFMANPEEAAKLLGEQCLPDLQAATAVMGENVRVSSITPLNVLPEVAENLCICSYTHGGIGTQNVGRIVGLVAVSPAEQTAPPVDVQTALARHFVCTAGAEGQYNHQKFFGAEEYTIGKWLKKHNLKFNSSLVLEFGKEPVVHVAREAAPPNKK</sequence>
<accession>S9VBU1</accession>
<dbReference type="Proteomes" id="UP000515908">
    <property type="component" value="Chromosome 01"/>
</dbReference>
<dbReference type="AlphaFoldDB" id="S9VBU1"/>
<comment type="function">
    <text evidence="5">Associates with the EF-Tu.GDP complex and induces the exchange of GDP to GTP. It remains bound to the aminoacyl-tRNA.EF-Tu.GTP complex up to the GTP hydrolysis stage on the ribosome.</text>
</comment>
<protein>
    <recommendedName>
        <fullName evidence="5">Elongation factor Ts, mitochondrial</fullName>
        <shortName evidence="5">EF-Ts</shortName>
        <shortName evidence="5">EF-TsMt</shortName>
    </recommendedName>
</protein>
<organism evidence="7 8">
    <name type="scientific">Angomonas deanei</name>
    <dbReference type="NCBI Taxonomy" id="59799"/>
    <lineage>
        <taxon>Eukaryota</taxon>
        <taxon>Discoba</taxon>
        <taxon>Euglenozoa</taxon>
        <taxon>Kinetoplastea</taxon>
        <taxon>Metakinetoplastina</taxon>
        <taxon>Trypanosomatida</taxon>
        <taxon>Trypanosomatidae</taxon>
        <taxon>Strigomonadinae</taxon>
        <taxon>Angomonas</taxon>
    </lineage>
</organism>
<keyword evidence="8" id="KW-1185">Reference proteome</keyword>
<dbReference type="InterPro" id="IPR036402">
    <property type="entry name" value="EF-Ts_dimer_sf"/>
</dbReference>
<comment type="similarity">
    <text evidence="1 5">Belongs to the EF-Ts family.</text>
</comment>
<evidence type="ECO:0000256" key="2">
    <source>
        <dbReference type="ARBA" id="ARBA00022768"/>
    </source>
</evidence>
<keyword evidence="2 5" id="KW-0251">Elongation factor</keyword>
<proteinExistence type="inferred from homology"/>
<evidence type="ECO:0000256" key="5">
    <source>
        <dbReference type="HAMAP-Rule" id="MF_03135"/>
    </source>
</evidence>
<dbReference type="GO" id="GO:0070125">
    <property type="term" value="P:mitochondrial translational elongation"/>
    <property type="evidence" value="ECO:0007669"/>
    <property type="project" value="TreeGrafter"/>
</dbReference>
<evidence type="ECO:0000313" key="7">
    <source>
        <dbReference type="EMBL" id="CAD2213370.1"/>
    </source>
</evidence>
<name>S9VBU1_9TRYP</name>
<gene>
    <name evidence="7" type="ORF">ADEAN_000081100</name>
</gene>
<dbReference type="PANTHER" id="PTHR11741:SF0">
    <property type="entry name" value="ELONGATION FACTOR TS, MITOCHONDRIAL"/>
    <property type="match status" value="1"/>
</dbReference>
<dbReference type="OrthoDB" id="277235at2759"/>
<keyword evidence="3 5" id="KW-0648">Protein biosynthesis</keyword>
<dbReference type="HAMAP" id="MF_00050">
    <property type="entry name" value="EF_Ts"/>
    <property type="match status" value="1"/>
</dbReference>
<dbReference type="GO" id="GO:0003746">
    <property type="term" value="F:translation elongation factor activity"/>
    <property type="evidence" value="ECO:0007669"/>
    <property type="project" value="UniProtKB-UniRule"/>
</dbReference>
<reference evidence="7 8" key="1">
    <citation type="submission" date="2020-08" db="EMBL/GenBank/DDBJ databases">
        <authorList>
            <person name="Newling K."/>
            <person name="Davey J."/>
            <person name="Forrester S."/>
        </authorList>
    </citation>
    <scope>NUCLEOTIDE SEQUENCE [LARGE SCALE GENOMIC DNA]</scope>
    <source>
        <strain evidence="8">Crithidia deanei Carvalho (ATCC PRA-265)</strain>
    </source>
</reference>
<dbReference type="InterPro" id="IPR014039">
    <property type="entry name" value="Transl_elong_EFTs/EF1B_dimer"/>
</dbReference>
<evidence type="ECO:0000313" key="8">
    <source>
        <dbReference type="Proteomes" id="UP000515908"/>
    </source>
</evidence>
<dbReference type="SUPFAM" id="SSF46934">
    <property type="entry name" value="UBA-like"/>
    <property type="match status" value="1"/>
</dbReference>
<dbReference type="VEuPathDB" id="TriTrypDB:ADEAN_000081100"/>
<dbReference type="PANTHER" id="PTHR11741">
    <property type="entry name" value="ELONGATION FACTOR TS"/>
    <property type="match status" value="1"/>
</dbReference>
<evidence type="ECO:0000256" key="4">
    <source>
        <dbReference type="ARBA" id="ARBA00023128"/>
    </source>
</evidence>
<feature type="domain" description="Translation elongation factor EFTs/EF1B dimerisation" evidence="6">
    <location>
        <begin position="87"/>
        <end position="216"/>
    </location>
</feature>